<dbReference type="GO" id="GO:0000166">
    <property type="term" value="F:nucleotide binding"/>
    <property type="evidence" value="ECO:0007669"/>
    <property type="project" value="UniProtKB-KW"/>
</dbReference>
<dbReference type="Gene3D" id="3.40.50.300">
    <property type="entry name" value="P-loop containing nucleotide triphosphate hydrolases"/>
    <property type="match status" value="1"/>
</dbReference>
<keyword evidence="3" id="KW-0143">Chaperone</keyword>
<keyword evidence="1" id="KW-0547">Nucleotide-binding</keyword>
<dbReference type="Pfam" id="PF02492">
    <property type="entry name" value="cobW"/>
    <property type="match status" value="1"/>
</dbReference>
<dbReference type="InterPro" id="IPR011629">
    <property type="entry name" value="CobW-like_C"/>
</dbReference>
<dbReference type="InterPro" id="IPR051316">
    <property type="entry name" value="Zinc-reg_GTPase_activator"/>
</dbReference>
<dbReference type="SUPFAM" id="SSF90002">
    <property type="entry name" value="Hypothetical protein YjiA, C-terminal domain"/>
    <property type="match status" value="1"/>
</dbReference>
<evidence type="ECO:0000256" key="3">
    <source>
        <dbReference type="ARBA" id="ARBA00023186"/>
    </source>
</evidence>
<feature type="domain" description="CobW C-terminal" evidence="6">
    <location>
        <begin position="233"/>
        <end position="327"/>
    </location>
</feature>
<dbReference type="PANTHER" id="PTHR13748:SF62">
    <property type="entry name" value="COBW DOMAIN-CONTAINING PROTEIN"/>
    <property type="match status" value="1"/>
</dbReference>
<evidence type="ECO:0000256" key="1">
    <source>
        <dbReference type="ARBA" id="ARBA00022741"/>
    </source>
</evidence>
<gene>
    <name evidence="7" type="ORF">SAMN05518684_102147</name>
</gene>
<evidence type="ECO:0000259" key="6">
    <source>
        <dbReference type="SMART" id="SM00833"/>
    </source>
</evidence>
<dbReference type="GO" id="GO:0016787">
    <property type="term" value="F:hydrolase activity"/>
    <property type="evidence" value="ECO:0007669"/>
    <property type="project" value="UniProtKB-KW"/>
</dbReference>
<evidence type="ECO:0000256" key="4">
    <source>
        <dbReference type="ARBA" id="ARBA00034320"/>
    </source>
</evidence>
<protein>
    <submittedName>
        <fullName evidence="7">GTPase, G3E family</fullName>
    </submittedName>
</protein>
<sequence>MSFQAPRIPVSILTGFLGSGKTTLLNAILADKQEERIAVIVNEFGDAGIDQQLVIGAQEEIFELNNGCLCCKIRTDLINTLYALIQAVEEQGHEPFDRVLIETSGLAEPAPVVQSFLVDPELSEIYHLDTVVTVIDSYHFLKQVQEHEEVRKQVAFADKFVLNKAGLVNSERRAKVKGMLASFNPAAPVHVTSDGEVSAAELLNQFTFDIEEKLRIEPGFMDHSHHHHHDHEISSIVLQSQKAVDIKEFEKWFGDLVDNKGEQMYRYKGILNVDGFNKRIIFQGIHMLFAGKAGAPWTADEERKSQFVIIGKGLDQDLFQREFEACLTE</sequence>
<dbReference type="SUPFAM" id="SSF52540">
    <property type="entry name" value="P-loop containing nucleoside triphosphate hydrolases"/>
    <property type="match status" value="1"/>
</dbReference>
<dbReference type="InterPro" id="IPR027417">
    <property type="entry name" value="P-loop_NTPase"/>
</dbReference>
<dbReference type="Gene3D" id="3.30.1220.10">
    <property type="entry name" value="CobW-like, C-terminal domain"/>
    <property type="match status" value="1"/>
</dbReference>
<dbReference type="InterPro" id="IPR003495">
    <property type="entry name" value="CobW/HypB/UreG_nucleotide-bd"/>
</dbReference>
<dbReference type="InterPro" id="IPR036627">
    <property type="entry name" value="CobW-likC_sf"/>
</dbReference>
<dbReference type="SMART" id="SM00833">
    <property type="entry name" value="CobW_C"/>
    <property type="match status" value="1"/>
</dbReference>
<evidence type="ECO:0000256" key="5">
    <source>
        <dbReference type="ARBA" id="ARBA00049117"/>
    </source>
</evidence>
<name>A0A1H9QE84_9BACI</name>
<proteinExistence type="inferred from homology"/>
<comment type="catalytic activity">
    <reaction evidence="5">
        <text>GTP + H2O = GDP + phosphate + H(+)</text>
        <dbReference type="Rhea" id="RHEA:19669"/>
        <dbReference type="ChEBI" id="CHEBI:15377"/>
        <dbReference type="ChEBI" id="CHEBI:15378"/>
        <dbReference type="ChEBI" id="CHEBI:37565"/>
        <dbReference type="ChEBI" id="CHEBI:43474"/>
        <dbReference type="ChEBI" id="CHEBI:58189"/>
    </reaction>
    <physiologicalReaction direction="left-to-right" evidence="5">
        <dbReference type="Rhea" id="RHEA:19670"/>
    </physiologicalReaction>
</comment>
<dbReference type="GO" id="GO:0005737">
    <property type="term" value="C:cytoplasm"/>
    <property type="evidence" value="ECO:0007669"/>
    <property type="project" value="TreeGrafter"/>
</dbReference>
<evidence type="ECO:0000256" key="2">
    <source>
        <dbReference type="ARBA" id="ARBA00022801"/>
    </source>
</evidence>
<organism evidence="7 8">
    <name type="scientific">Salipaludibacillus aurantiacus</name>
    <dbReference type="NCBI Taxonomy" id="1601833"/>
    <lineage>
        <taxon>Bacteria</taxon>
        <taxon>Bacillati</taxon>
        <taxon>Bacillota</taxon>
        <taxon>Bacilli</taxon>
        <taxon>Bacillales</taxon>
        <taxon>Bacillaceae</taxon>
    </lineage>
</organism>
<reference evidence="8" key="1">
    <citation type="submission" date="2016-10" db="EMBL/GenBank/DDBJ databases">
        <authorList>
            <person name="Varghese N."/>
            <person name="Submissions S."/>
        </authorList>
    </citation>
    <scope>NUCLEOTIDE SEQUENCE [LARGE SCALE GENOMIC DNA]</scope>
    <source>
        <strain evidence="8">S9</strain>
    </source>
</reference>
<evidence type="ECO:0000313" key="7">
    <source>
        <dbReference type="EMBL" id="SER58123.1"/>
    </source>
</evidence>
<keyword evidence="8" id="KW-1185">Reference proteome</keyword>
<dbReference type="OrthoDB" id="9808822at2"/>
<dbReference type="STRING" id="1601833.SAMN05518684_102147"/>
<dbReference type="CDD" id="cd03112">
    <property type="entry name" value="CobW-like"/>
    <property type="match status" value="1"/>
</dbReference>
<keyword evidence="2" id="KW-0378">Hydrolase</keyword>
<dbReference type="AlphaFoldDB" id="A0A1H9QE84"/>
<comment type="similarity">
    <text evidence="4">Belongs to the SIMIBI class G3E GTPase family. ZNG1 subfamily.</text>
</comment>
<dbReference type="Proteomes" id="UP000198571">
    <property type="component" value="Unassembled WGS sequence"/>
</dbReference>
<dbReference type="Pfam" id="PF07683">
    <property type="entry name" value="CobW_C"/>
    <property type="match status" value="1"/>
</dbReference>
<accession>A0A1H9QE84</accession>
<dbReference type="EMBL" id="FOGT01000002">
    <property type="protein sequence ID" value="SER58123.1"/>
    <property type="molecule type" value="Genomic_DNA"/>
</dbReference>
<dbReference type="RefSeq" id="WP_093047481.1">
    <property type="nucleotide sequence ID" value="NZ_FOGT01000002.1"/>
</dbReference>
<evidence type="ECO:0000313" key="8">
    <source>
        <dbReference type="Proteomes" id="UP000198571"/>
    </source>
</evidence>
<dbReference type="PANTHER" id="PTHR13748">
    <property type="entry name" value="COBW-RELATED"/>
    <property type="match status" value="1"/>
</dbReference>